<accession>A0A644WUL2</accession>
<name>A0A644WUL2_9ZZZZ</name>
<evidence type="ECO:0000313" key="1">
    <source>
        <dbReference type="EMBL" id="MPM07281.1"/>
    </source>
</evidence>
<sequence length="158" mass="16722">MKKVLLALILVALIVVPVTAATGGAAKSDLAVGLNLGTNTGVGVQYRMNDFDIVGNLGFGFLDGYLSFDVAANYKVTEFEIEKAKFDVTVGGGAYVGIPIESGAKLGLAAIAPVGVMYSLDNNDVPLDFYLRIAPGLWLLPDVSFHFSGYVGALWRFN</sequence>
<comment type="caution">
    <text evidence="1">The sequence shown here is derived from an EMBL/GenBank/DDBJ whole genome shotgun (WGS) entry which is preliminary data.</text>
</comment>
<reference evidence="1" key="1">
    <citation type="submission" date="2019-08" db="EMBL/GenBank/DDBJ databases">
        <authorList>
            <person name="Kucharzyk K."/>
            <person name="Murdoch R.W."/>
            <person name="Higgins S."/>
            <person name="Loffler F."/>
        </authorList>
    </citation>
    <scope>NUCLEOTIDE SEQUENCE</scope>
</reference>
<gene>
    <name evidence="1" type="ORF">SDC9_53587</name>
</gene>
<evidence type="ECO:0008006" key="2">
    <source>
        <dbReference type="Google" id="ProtNLM"/>
    </source>
</evidence>
<proteinExistence type="predicted"/>
<dbReference type="EMBL" id="VSSQ01001318">
    <property type="protein sequence ID" value="MPM07281.1"/>
    <property type="molecule type" value="Genomic_DNA"/>
</dbReference>
<dbReference type="AlphaFoldDB" id="A0A644WUL2"/>
<protein>
    <recommendedName>
        <fullName evidence="2">Outer membrane protein beta-barrel domain-containing protein</fullName>
    </recommendedName>
</protein>
<organism evidence="1">
    <name type="scientific">bioreactor metagenome</name>
    <dbReference type="NCBI Taxonomy" id="1076179"/>
    <lineage>
        <taxon>unclassified sequences</taxon>
        <taxon>metagenomes</taxon>
        <taxon>ecological metagenomes</taxon>
    </lineage>
</organism>